<sequence>MRAKRAVHLSFIVNGFAWGSYIVRIPDVKQQFEITNSQLGLTLLAGTVGVLLAMKPSGTIVAKYGSSQCVIVGTALLGITLFLLGFLLNYTWLVCSLFALGACAALHDIAMNTHGSTLEKVTGQSMMNGFHARFSIGGFLGAAYGGACSQFHIRPLIQLGLVAFIYFMMIPWLRKNLLPTDIDKHDKSISTEEPRERAHIFYALGLLGFLASVCEGAASDWGAVLLRDTWNAAPFVSSIPYIVFSITMLTGRLYGDRITKKFSREWIVRWGGAIAGAGLIVGLLIGGTIGVSLGWAVLGLGVSVAIPSVFSAAGQIASTRFAGHVSPAAAVAVVGGVSYAGFLVGPPLIGFLADIVSLRWAMIVPALLALAMSASSKIVAD</sequence>
<keyword evidence="4 5" id="KW-0472">Membrane</keyword>
<dbReference type="PROSITE" id="PS50850">
    <property type="entry name" value="MFS"/>
    <property type="match status" value="1"/>
</dbReference>
<feature type="transmembrane region" description="Helical" evidence="5">
    <location>
        <begin position="293"/>
        <end position="314"/>
    </location>
</feature>
<dbReference type="Pfam" id="PF07690">
    <property type="entry name" value="MFS_1"/>
    <property type="match status" value="1"/>
</dbReference>
<dbReference type="PANTHER" id="PTHR23514">
    <property type="entry name" value="BYPASS OF STOP CODON PROTEIN 6"/>
    <property type="match status" value="1"/>
</dbReference>
<feature type="transmembrane region" description="Helical" evidence="5">
    <location>
        <begin position="37"/>
        <end position="54"/>
    </location>
</feature>
<evidence type="ECO:0000259" key="6">
    <source>
        <dbReference type="PROSITE" id="PS50850"/>
    </source>
</evidence>
<dbReference type="CDD" id="cd17393">
    <property type="entry name" value="MFS_MosC_like"/>
    <property type="match status" value="1"/>
</dbReference>
<dbReference type="Gene3D" id="1.20.1250.20">
    <property type="entry name" value="MFS general substrate transporter like domains"/>
    <property type="match status" value="1"/>
</dbReference>
<feature type="transmembrane region" description="Helical" evidence="5">
    <location>
        <begin position="238"/>
        <end position="255"/>
    </location>
</feature>
<dbReference type="InterPro" id="IPR011701">
    <property type="entry name" value="MFS"/>
</dbReference>
<dbReference type="PANTHER" id="PTHR23514:SF13">
    <property type="entry name" value="INNER MEMBRANE PROTEIN YBJJ"/>
    <property type="match status" value="1"/>
</dbReference>
<evidence type="ECO:0000256" key="5">
    <source>
        <dbReference type="SAM" id="Phobius"/>
    </source>
</evidence>
<protein>
    <submittedName>
        <fullName evidence="7">Unannotated protein</fullName>
    </submittedName>
</protein>
<dbReference type="SUPFAM" id="SSF103473">
    <property type="entry name" value="MFS general substrate transporter"/>
    <property type="match status" value="1"/>
</dbReference>
<feature type="transmembrane region" description="Helical" evidence="5">
    <location>
        <begin position="66"/>
        <end position="84"/>
    </location>
</feature>
<proteinExistence type="predicted"/>
<feature type="transmembrane region" description="Helical" evidence="5">
    <location>
        <begin position="267"/>
        <end position="287"/>
    </location>
</feature>
<evidence type="ECO:0000256" key="2">
    <source>
        <dbReference type="ARBA" id="ARBA00022692"/>
    </source>
</evidence>
<feature type="transmembrane region" description="Helical" evidence="5">
    <location>
        <begin position="321"/>
        <end position="342"/>
    </location>
</feature>
<keyword evidence="2 5" id="KW-0812">Transmembrane</keyword>
<dbReference type="GO" id="GO:0022857">
    <property type="term" value="F:transmembrane transporter activity"/>
    <property type="evidence" value="ECO:0007669"/>
    <property type="project" value="InterPro"/>
</dbReference>
<dbReference type="AlphaFoldDB" id="A0A6J5ZQI8"/>
<accession>A0A6J5ZQI8</accession>
<comment type="subcellular location">
    <subcellularLocation>
        <location evidence="1">Membrane</location>
        <topology evidence="1">Multi-pass membrane protein</topology>
    </subcellularLocation>
</comment>
<evidence type="ECO:0000313" key="7">
    <source>
        <dbReference type="EMBL" id="CAB4343582.1"/>
    </source>
</evidence>
<feature type="transmembrane region" description="Helical" evidence="5">
    <location>
        <begin position="200"/>
        <end position="218"/>
    </location>
</feature>
<gene>
    <name evidence="7" type="ORF">UFOPK3770_01193</name>
</gene>
<feature type="domain" description="Major facilitator superfamily (MFS) profile" evidence="6">
    <location>
        <begin position="200"/>
        <end position="381"/>
    </location>
</feature>
<evidence type="ECO:0000256" key="1">
    <source>
        <dbReference type="ARBA" id="ARBA00004141"/>
    </source>
</evidence>
<dbReference type="GO" id="GO:0016020">
    <property type="term" value="C:membrane"/>
    <property type="evidence" value="ECO:0007669"/>
    <property type="project" value="UniProtKB-SubCell"/>
</dbReference>
<dbReference type="EMBL" id="CAESAJ010000168">
    <property type="protein sequence ID" value="CAB4343582.1"/>
    <property type="molecule type" value="Genomic_DNA"/>
</dbReference>
<reference evidence="7" key="1">
    <citation type="submission" date="2020-05" db="EMBL/GenBank/DDBJ databases">
        <authorList>
            <person name="Chiriac C."/>
            <person name="Salcher M."/>
            <person name="Ghai R."/>
            <person name="Kavagutti S V."/>
        </authorList>
    </citation>
    <scope>NUCLEOTIDE SEQUENCE</scope>
</reference>
<evidence type="ECO:0000256" key="3">
    <source>
        <dbReference type="ARBA" id="ARBA00022989"/>
    </source>
</evidence>
<name>A0A6J5ZQI8_9ZZZZ</name>
<organism evidence="7">
    <name type="scientific">freshwater metagenome</name>
    <dbReference type="NCBI Taxonomy" id="449393"/>
    <lineage>
        <taxon>unclassified sequences</taxon>
        <taxon>metagenomes</taxon>
        <taxon>ecological metagenomes</taxon>
    </lineage>
</organism>
<keyword evidence="3 5" id="KW-1133">Transmembrane helix</keyword>
<feature type="transmembrane region" description="Helical" evidence="5">
    <location>
        <begin position="153"/>
        <end position="173"/>
    </location>
</feature>
<feature type="transmembrane region" description="Helical" evidence="5">
    <location>
        <begin position="7"/>
        <end position="25"/>
    </location>
</feature>
<evidence type="ECO:0000256" key="4">
    <source>
        <dbReference type="ARBA" id="ARBA00023136"/>
    </source>
</evidence>
<dbReference type="InterPro" id="IPR036259">
    <property type="entry name" value="MFS_trans_sf"/>
</dbReference>
<dbReference type="InterPro" id="IPR020846">
    <property type="entry name" value="MFS_dom"/>
</dbReference>
<dbReference type="InterPro" id="IPR051788">
    <property type="entry name" value="MFS_Transporter"/>
</dbReference>
<feature type="transmembrane region" description="Helical" evidence="5">
    <location>
        <begin position="348"/>
        <end position="371"/>
    </location>
</feature>